<dbReference type="GO" id="GO:0008324">
    <property type="term" value="F:monoatomic cation transmembrane transporter activity"/>
    <property type="evidence" value="ECO:0007669"/>
    <property type="project" value="InterPro"/>
</dbReference>
<dbReference type="Gene3D" id="1.20.1530.20">
    <property type="match status" value="1"/>
</dbReference>
<feature type="transmembrane region" description="Helical" evidence="11">
    <location>
        <begin position="286"/>
        <end position="308"/>
    </location>
</feature>
<keyword evidence="5 11" id="KW-0812">Transmembrane</keyword>
<proteinExistence type="inferred from homology"/>
<keyword evidence="9 11" id="KW-0472">Membrane</keyword>
<evidence type="ECO:0000313" key="14">
    <source>
        <dbReference type="Proteomes" id="UP000637720"/>
    </source>
</evidence>
<reference evidence="13" key="2">
    <citation type="submission" date="2020-09" db="EMBL/GenBank/DDBJ databases">
        <authorList>
            <person name="Sun Q."/>
            <person name="Ohkuma M."/>
        </authorList>
    </citation>
    <scope>NUCLEOTIDE SEQUENCE</scope>
    <source>
        <strain evidence="13">JCM 14719</strain>
    </source>
</reference>
<evidence type="ECO:0000256" key="6">
    <source>
        <dbReference type="ARBA" id="ARBA00022989"/>
    </source>
</evidence>
<accession>A0A8J3BJF9</accession>
<evidence type="ECO:0000256" key="7">
    <source>
        <dbReference type="ARBA" id="ARBA00023053"/>
    </source>
</evidence>
<dbReference type="GO" id="GO:0006814">
    <property type="term" value="P:sodium ion transport"/>
    <property type="evidence" value="ECO:0007669"/>
    <property type="project" value="UniProtKB-KW"/>
</dbReference>
<evidence type="ECO:0000259" key="12">
    <source>
        <dbReference type="Pfam" id="PF00999"/>
    </source>
</evidence>
<evidence type="ECO:0000256" key="3">
    <source>
        <dbReference type="ARBA" id="ARBA00022448"/>
    </source>
</evidence>
<keyword evidence="6 11" id="KW-1133">Transmembrane helix</keyword>
<keyword evidence="8" id="KW-0406">Ion transport</keyword>
<dbReference type="GO" id="GO:0015297">
    <property type="term" value="F:antiporter activity"/>
    <property type="evidence" value="ECO:0007669"/>
    <property type="project" value="UniProtKB-KW"/>
</dbReference>
<evidence type="ECO:0000256" key="1">
    <source>
        <dbReference type="ARBA" id="ARBA00004141"/>
    </source>
</evidence>
<comment type="subcellular location">
    <subcellularLocation>
        <location evidence="1">Membrane</location>
        <topology evidence="1">Multi-pass membrane protein</topology>
    </subcellularLocation>
</comment>
<evidence type="ECO:0000256" key="8">
    <source>
        <dbReference type="ARBA" id="ARBA00023065"/>
    </source>
</evidence>
<evidence type="ECO:0000256" key="5">
    <source>
        <dbReference type="ARBA" id="ARBA00022692"/>
    </source>
</evidence>
<feature type="transmembrane region" description="Helical" evidence="11">
    <location>
        <begin position="348"/>
        <end position="369"/>
    </location>
</feature>
<protein>
    <submittedName>
        <fullName evidence="13">Sodium:proton antiporter</fullName>
    </submittedName>
</protein>
<gene>
    <name evidence="13" type="primary">gerN</name>
    <name evidence="13" type="ORF">GCM10007043_22330</name>
</gene>
<keyword evidence="3" id="KW-0813">Transport</keyword>
<keyword evidence="4" id="KW-0050">Antiport</keyword>
<feature type="transmembrane region" description="Helical" evidence="11">
    <location>
        <begin position="113"/>
        <end position="131"/>
    </location>
</feature>
<sequence length="388" mass="40943">MLFLQLALILLATKIAGDVSVKLGQPAVFGKLLVGILLGPSVLGLIENTELLKELSEIGVILLMFLAGLETDLDEFKKSGKPALLVGVGGIVFPFIGGYAVGVLFGYDTVTSVFMGLLFTATSVSISVQTLRELGRLRSPEGMAILGAAVVDDILVILLLAVVMTLTGAEEVNIGLLMLKKALFFAGALLVAWKVVPPVVNWLSRLRVTESLASGALIICFFYAYAADAFGIAPIIGAFIAGAAIGATKFERQVVEKVEPISYAFFVPVFFTSIGVAAEIKGLGDYVWLAVILSIVALLTKLVGAYLGARASGFAHRPSLAVGVGMISRGEVALIIASLGLSEKLLPPSLFTVMVLVILVTTLATPPLLKWVYRNQPPQTNEAVRPTS</sequence>
<dbReference type="Pfam" id="PF00999">
    <property type="entry name" value="Na_H_Exchanger"/>
    <property type="match status" value="1"/>
</dbReference>
<dbReference type="EMBL" id="BMOF01000068">
    <property type="protein sequence ID" value="GGK07814.1"/>
    <property type="molecule type" value="Genomic_DNA"/>
</dbReference>
<feature type="transmembrane region" description="Helical" evidence="11">
    <location>
        <begin position="172"/>
        <end position="196"/>
    </location>
</feature>
<feature type="transmembrane region" description="Helical" evidence="11">
    <location>
        <begin position="232"/>
        <end position="250"/>
    </location>
</feature>
<feature type="transmembrane region" description="Helical" evidence="11">
    <location>
        <begin position="83"/>
        <end position="107"/>
    </location>
</feature>
<reference evidence="13" key="1">
    <citation type="journal article" date="2014" name="Int. J. Syst. Evol. Microbiol.">
        <title>Complete genome sequence of Corynebacterium casei LMG S-19264T (=DSM 44701T), isolated from a smear-ripened cheese.</title>
        <authorList>
            <consortium name="US DOE Joint Genome Institute (JGI-PGF)"/>
            <person name="Walter F."/>
            <person name="Albersmeier A."/>
            <person name="Kalinowski J."/>
            <person name="Ruckert C."/>
        </authorList>
    </citation>
    <scope>NUCLEOTIDE SEQUENCE</scope>
    <source>
        <strain evidence="13">JCM 14719</strain>
    </source>
</reference>
<evidence type="ECO:0000256" key="4">
    <source>
        <dbReference type="ARBA" id="ARBA00022449"/>
    </source>
</evidence>
<feature type="transmembrane region" description="Helical" evidence="11">
    <location>
        <begin position="262"/>
        <end position="280"/>
    </location>
</feature>
<evidence type="ECO:0000256" key="9">
    <source>
        <dbReference type="ARBA" id="ARBA00023136"/>
    </source>
</evidence>
<dbReference type="Proteomes" id="UP000637720">
    <property type="component" value="Unassembled WGS sequence"/>
</dbReference>
<keyword evidence="10" id="KW-0739">Sodium transport</keyword>
<evidence type="ECO:0000313" key="13">
    <source>
        <dbReference type="EMBL" id="GGK07814.1"/>
    </source>
</evidence>
<dbReference type="AlphaFoldDB" id="A0A8J3BJF9"/>
<evidence type="ECO:0000256" key="11">
    <source>
        <dbReference type="SAM" id="Phobius"/>
    </source>
</evidence>
<name>A0A8J3BJF9_9BACI</name>
<keyword evidence="14" id="KW-1185">Reference proteome</keyword>
<dbReference type="NCBIfam" id="TIGR00932">
    <property type="entry name" value="2a37"/>
    <property type="match status" value="1"/>
</dbReference>
<organism evidence="13 14">
    <name type="scientific">Calditerricola satsumensis</name>
    <dbReference type="NCBI Taxonomy" id="373054"/>
    <lineage>
        <taxon>Bacteria</taxon>
        <taxon>Bacillati</taxon>
        <taxon>Bacillota</taxon>
        <taxon>Bacilli</taxon>
        <taxon>Bacillales</taxon>
        <taxon>Bacillaceae</taxon>
        <taxon>Calditerricola</taxon>
    </lineage>
</organism>
<dbReference type="InterPro" id="IPR004771">
    <property type="entry name" value="K/H_exchanger"/>
</dbReference>
<feature type="domain" description="Cation/H+ exchanger transmembrane" evidence="12">
    <location>
        <begin position="15"/>
        <end position="371"/>
    </location>
</feature>
<dbReference type="InterPro" id="IPR006153">
    <property type="entry name" value="Cation/H_exchanger_TM"/>
</dbReference>
<dbReference type="PANTHER" id="PTHR43562:SF3">
    <property type="entry name" value="SODIUM ION_PROTON EXCHANGER (EUROFUNG)"/>
    <property type="match status" value="1"/>
</dbReference>
<comment type="similarity">
    <text evidence="2">Belongs to the monovalent cation:proton antiporter 2 (CPA2) transporter (TC 2.A.37) family.</text>
</comment>
<dbReference type="PANTHER" id="PTHR43562">
    <property type="entry name" value="NAPA-TYPE SODIUM/HYDROGEN ANTIPORTER"/>
    <property type="match status" value="1"/>
</dbReference>
<keyword evidence="7" id="KW-0915">Sodium</keyword>
<evidence type="ECO:0000256" key="10">
    <source>
        <dbReference type="ARBA" id="ARBA00023201"/>
    </source>
</evidence>
<dbReference type="GO" id="GO:1902600">
    <property type="term" value="P:proton transmembrane transport"/>
    <property type="evidence" value="ECO:0007669"/>
    <property type="project" value="InterPro"/>
</dbReference>
<feature type="transmembrane region" description="Helical" evidence="11">
    <location>
        <begin position="143"/>
        <end position="166"/>
    </location>
</feature>
<comment type="caution">
    <text evidence="13">The sequence shown here is derived from an EMBL/GenBank/DDBJ whole genome shotgun (WGS) entry which is preliminary data.</text>
</comment>
<dbReference type="RefSeq" id="WP_054672815.1">
    <property type="nucleotide sequence ID" value="NZ_BMOF01000068.1"/>
</dbReference>
<dbReference type="GO" id="GO:0016020">
    <property type="term" value="C:membrane"/>
    <property type="evidence" value="ECO:0007669"/>
    <property type="project" value="UniProtKB-SubCell"/>
</dbReference>
<evidence type="ECO:0000256" key="2">
    <source>
        <dbReference type="ARBA" id="ARBA00005551"/>
    </source>
</evidence>
<dbReference type="InterPro" id="IPR038770">
    <property type="entry name" value="Na+/solute_symporter_sf"/>
</dbReference>